<name>A0A0F9FNP8_9ZZZZ</name>
<evidence type="ECO:0000313" key="1">
    <source>
        <dbReference type="EMBL" id="KKL88049.1"/>
    </source>
</evidence>
<gene>
    <name evidence="1" type="ORF">LCGC14_1928610</name>
</gene>
<dbReference type="InterPro" id="IPR006522">
    <property type="entry name" value="Phage_virion_morphogenesis"/>
</dbReference>
<dbReference type="AlphaFoldDB" id="A0A0F9FNP8"/>
<dbReference type="Pfam" id="PF05069">
    <property type="entry name" value="Phage_tail_S"/>
    <property type="match status" value="1"/>
</dbReference>
<organism evidence="1">
    <name type="scientific">marine sediment metagenome</name>
    <dbReference type="NCBI Taxonomy" id="412755"/>
    <lineage>
        <taxon>unclassified sequences</taxon>
        <taxon>metagenomes</taxon>
        <taxon>ecological metagenomes</taxon>
    </lineage>
</organism>
<comment type="caution">
    <text evidence="1">The sequence shown here is derived from an EMBL/GenBank/DDBJ whole genome shotgun (WGS) entry which is preliminary data.</text>
</comment>
<protein>
    <recommendedName>
        <fullName evidence="2">Phage virion morphogenesis protein</fullName>
    </recommendedName>
</protein>
<evidence type="ECO:0008006" key="2">
    <source>
        <dbReference type="Google" id="ProtNLM"/>
    </source>
</evidence>
<dbReference type="EMBL" id="LAZR01020673">
    <property type="protein sequence ID" value="KKL88049.1"/>
    <property type="molecule type" value="Genomic_DNA"/>
</dbReference>
<reference evidence="1" key="1">
    <citation type="journal article" date="2015" name="Nature">
        <title>Complex archaea that bridge the gap between prokaryotes and eukaryotes.</title>
        <authorList>
            <person name="Spang A."/>
            <person name="Saw J.H."/>
            <person name="Jorgensen S.L."/>
            <person name="Zaremba-Niedzwiedzka K."/>
            <person name="Martijn J."/>
            <person name="Lind A.E."/>
            <person name="van Eijk R."/>
            <person name="Schleper C."/>
            <person name="Guy L."/>
            <person name="Ettema T.J."/>
        </authorList>
    </citation>
    <scope>NUCLEOTIDE SEQUENCE</scope>
</reference>
<accession>A0A0F9FNP8</accession>
<sequence>MGKFKGMEATLDVDLRDVIDGFNDINRASRNLRPAFRKLSPIMRKDQTEHFRLRVGPDGAWPKKAASTRARNKFLRKGRKPSPSLLGKMRTAFSVDFTRSELTTLSKVDWSLAHQDGLVVGRGVKMPKRTHHYMSAEFLVIADREIEEHVFGPWEKGARR</sequence>
<proteinExistence type="predicted"/>